<sequence>MINEIRQTIETDIFDYQILVSVLGNYSKPRDKISSLIKLGHIIPLRQGLYMFSETLRRHPVVKEVIAGMLYGPSYISSDYALSLYGLIPEKVSVVSSVTIGRSRKFDTPVGRYTYEMIPQIAYSKGMDIFETNSGCYLIATLEKALTDKIALTRGLKINNITGMYSHLIDNMRIDATEAANLDISQIDEFCAVYGIKRLQYLSTALRRIISE</sequence>
<evidence type="ECO:0000313" key="2">
    <source>
        <dbReference type="Proteomes" id="UP000002012"/>
    </source>
</evidence>
<dbReference type="HOGENOM" id="CLU_106624_1_0_0"/>
<evidence type="ECO:0000313" key="1">
    <source>
        <dbReference type="EMBL" id="ADD67399.1"/>
    </source>
</evidence>
<dbReference type="OrthoDB" id="9798269at2"/>
<dbReference type="eggNOG" id="COG5340">
    <property type="taxonomic scope" value="Bacteria"/>
</dbReference>
<dbReference type="Proteomes" id="UP000002012">
    <property type="component" value="Chromosome"/>
</dbReference>
<evidence type="ECO:0008006" key="3">
    <source>
        <dbReference type="Google" id="ProtNLM"/>
    </source>
</evidence>
<proteinExistence type="predicted"/>
<reference evidence="1 2" key="1">
    <citation type="journal article" date="2010" name="Stand. Genomic Sci.">
        <title>Complete genome sequence of Denitrovibrio acetiphilus type strain (N2460).</title>
        <authorList>
            <person name="Kiss H."/>
            <person name="Lang E."/>
            <person name="Lapidus A."/>
            <person name="Copeland A."/>
            <person name="Nolan M."/>
            <person name="Glavina Del Rio T."/>
            <person name="Chen F."/>
            <person name="Lucas S."/>
            <person name="Tice H."/>
            <person name="Cheng J.F."/>
            <person name="Han C."/>
            <person name="Goodwin L."/>
            <person name="Pitluck S."/>
            <person name="Liolios K."/>
            <person name="Pati A."/>
            <person name="Ivanova N."/>
            <person name="Mavromatis K."/>
            <person name="Chen A."/>
            <person name="Palaniappan K."/>
            <person name="Land M."/>
            <person name="Hauser L."/>
            <person name="Chang Y.J."/>
            <person name="Jeffries C.D."/>
            <person name="Detter J.C."/>
            <person name="Brettin T."/>
            <person name="Spring S."/>
            <person name="Rohde M."/>
            <person name="Goker M."/>
            <person name="Woyke T."/>
            <person name="Bristow J."/>
            <person name="Eisen J.A."/>
            <person name="Markowitz V."/>
            <person name="Hugenholtz P."/>
            <person name="Kyrpides N.C."/>
            <person name="Klenk H.P."/>
        </authorList>
    </citation>
    <scope>NUCLEOTIDE SEQUENCE [LARGE SCALE GENOMIC DNA]</scope>
    <source>
        <strain evidence="2">DSM 12809 / NBRC 114555 / N2460</strain>
    </source>
</reference>
<dbReference type="RefSeq" id="WP_013009943.1">
    <property type="nucleotide sequence ID" value="NC_013943.1"/>
</dbReference>
<dbReference type="KEGG" id="dap:Dacet_0603"/>
<keyword evidence="2" id="KW-1185">Reference proteome</keyword>
<name>D4H4K5_DENA2</name>
<dbReference type="AlphaFoldDB" id="D4H4K5"/>
<protein>
    <recommendedName>
        <fullName evidence="3">Transcriptional regulator, AbiEi antitoxin, Type IV TA system</fullName>
    </recommendedName>
</protein>
<dbReference type="InParanoid" id="D4H4K5"/>
<dbReference type="STRING" id="522772.Dacet_0603"/>
<gene>
    <name evidence="1" type="ordered locus">Dacet_0603</name>
</gene>
<organism evidence="1 2">
    <name type="scientific">Denitrovibrio acetiphilus (strain DSM 12809 / NBRC 114555 / N2460)</name>
    <dbReference type="NCBI Taxonomy" id="522772"/>
    <lineage>
        <taxon>Bacteria</taxon>
        <taxon>Pseudomonadati</taxon>
        <taxon>Deferribacterota</taxon>
        <taxon>Deferribacteres</taxon>
        <taxon>Deferribacterales</taxon>
        <taxon>Geovibrionaceae</taxon>
        <taxon>Denitrovibrio</taxon>
    </lineage>
</organism>
<accession>D4H4K5</accession>
<dbReference type="EMBL" id="CP001968">
    <property type="protein sequence ID" value="ADD67399.1"/>
    <property type="molecule type" value="Genomic_DNA"/>
</dbReference>
<dbReference type="PaxDb" id="522772-Dacet_0603"/>